<evidence type="ECO:0000256" key="1">
    <source>
        <dbReference type="SAM" id="MobiDB-lite"/>
    </source>
</evidence>
<comment type="caution">
    <text evidence="3">The sequence shown here is derived from an EMBL/GenBank/DDBJ whole genome shotgun (WGS) entry which is preliminary data.</text>
</comment>
<feature type="transmembrane region" description="Helical" evidence="2">
    <location>
        <begin position="261"/>
        <end position="283"/>
    </location>
</feature>
<feature type="region of interest" description="Disordered" evidence="1">
    <location>
        <begin position="560"/>
        <end position="662"/>
    </location>
</feature>
<evidence type="ECO:0000313" key="4">
    <source>
        <dbReference type="Proteomes" id="UP001369815"/>
    </source>
</evidence>
<keyword evidence="2" id="KW-1133">Transmembrane helix</keyword>
<name>A0AAX6MHM6_9PEZI</name>
<dbReference type="EMBL" id="JBANMG010000006">
    <property type="protein sequence ID" value="KAK6951953.1"/>
    <property type="molecule type" value="Genomic_DNA"/>
</dbReference>
<feature type="transmembrane region" description="Helical" evidence="2">
    <location>
        <begin position="103"/>
        <end position="122"/>
    </location>
</feature>
<sequence>MDNFHGFSNMGDDWQRNMSSLGYPNGFSQASFSANSTLGVINQFKVMAASSIRQSTIILAAFNTVSAFATAAGIYYDCYTTAKRSNLDGKRRVNLLRCVQGPATYPFMLSLGITIQGIIFAVAQSYGLNGIFLRGCSLISQFMWPAIFIVPYIQLVFGLEVASRALKSRPFLPRGKWNVPICLVVIKVLLLATGLVGYFIRPPTFCFASLFWFVARWAEGGFVVLLLIAVTLAICTVIIFLKLTRHSTIEESERIDASRMVYFLALAVVTNALIVPFFISLTFANPMEDSGGSGVTLSMIATVVANVSGLTTGGLHLFLRSNTIATIGSSSKLAERERQKLKAQYEAEAANSMDFNGHILKPVSGPGSFSKTGSEEYLVDEKGDAMERGESTYSTDSPMYSPMKPNPLRSNAVFETPNFSFPRAPEPVQLPTVPSANSHNRKPSASYALFPNKNQNNTTPPVVLLPSTAYNPNPQPTFVVNGLPPDDLDDLLRPPPSIRTSWGGNRDSSMSSSTTVQIGIRISNIADIGPINSKVSTETERVYSLNCPRDDELTNIYRPSPLAISNVPNVTPPQSSHSRDSRMRNLPPTPARSEDERSDCTLNPTVYDPNSPTKAKTPSPKGVGFNVPRRTNTSPVQSASTQLPPRSRGNSSGAANGRPNWI</sequence>
<feature type="transmembrane region" description="Helical" evidence="2">
    <location>
        <begin position="142"/>
        <end position="166"/>
    </location>
</feature>
<keyword evidence="4" id="KW-1185">Reference proteome</keyword>
<accession>A0AAX6MHM6</accession>
<gene>
    <name evidence="3" type="ORF">Daesc_006478</name>
</gene>
<feature type="compositionally biased region" description="Polar residues" evidence="1">
    <location>
        <begin position="566"/>
        <end position="576"/>
    </location>
</feature>
<keyword evidence="2" id="KW-0812">Transmembrane</keyword>
<dbReference type="AlphaFoldDB" id="A0AAX6MHM6"/>
<organism evidence="3 4">
    <name type="scientific">Daldinia eschscholtzii</name>
    <dbReference type="NCBI Taxonomy" id="292717"/>
    <lineage>
        <taxon>Eukaryota</taxon>
        <taxon>Fungi</taxon>
        <taxon>Dikarya</taxon>
        <taxon>Ascomycota</taxon>
        <taxon>Pezizomycotina</taxon>
        <taxon>Sordariomycetes</taxon>
        <taxon>Xylariomycetidae</taxon>
        <taxon>Xylariales</taxon>
        <taxon>Hypoxylaceae</taxon>
        <taxon>Daldinia</taxon>
    </lineage>
</organism>
<feature type="compositionally biased region" description="Polar residues" evidence="1">
    <location>
        <begin position="629"/>
        <end position="654"/>
    </location>
</feature>
<feature type="transmembrane region" description="Helical" evidence="2">
    <location>
        <begin position="178"/>
        <end position="200"/>
    </location>
</feature>
<feature type="transmembrane region" description="Helical" evidence="2">
    <location>
        <begin position="295"/>
        <end position="319"/>
    </location>
</feature>
<protein>
    <submittedName>
        <fullName evidence="3">Uncharacterized protein</fullName>
    </submittedName>
</protein>
<proteinExistence type="predicted"/>
<reference evidence="3 4" key="1">
    <citation type="journal article" date="2024" name="Front Chem Biol">
        <title>Unveiling the potential of Daldinia eschscholtzii MFLUCC 19-0629 through bioactivity and bioinformatics studies for enhanced sustainable agriculture production.</title>
        <authorList>
            <person name="Brooks S."/>
            <person name="Weaver J.A."/>
            <person name="Klomchit A."/>
            <person name="Alharthi S.A."/>
            <person name="Onlamun T."/>
            <person name="Nurani R."/>
            <person name="Vong T.K."/>
            <person name="Alberti F."/>
            <person name="Greco C."/>
        </authorList>
    </citation>
    <scope>NUCLEOTIDE SEQUENCE [LARGE SCALE GENOMIC DNA]</scope>
    <source>
        <strain evidence="3">MFLUCC 19-0629</strain>
    </source>
</reference>
<feature type="transmembrane region" description="Helical" evidence="2">
    <location>
        <begin position="57"/>
        <end position="82"/>
    </location>
</feature>
<dbReference type="Proteomes" id="UP001369815">
    <property type="component" value="Unassembled WGS sequence"/>
</dbReference>
<feature type="compositionally biased region" description="Polar residues" evidence="1">
    <location>
        <begin position="600"/>
        <end position="616"/>
    </location>
</feature>
<evidence type="ECO:0000313" key="3">
    <source>
        <dbReference type="EMBL" id="KAK6951953.1"/>
    </source>
</evidence>
<feature type="transmembrane region" description="Helical" evidence="2">
    <location>
        <begin position="220"/>
        <end position="241"/>
    </location>
</feature>
<keyword evidence="2" id="KW-0472">Membrane</keyword>
<evidence type="ECO:0000256" key="2">
    <source>
        <dbReference type="SAM" id="Phobius"/>
    </source>
</evidence>